<dbReference type="STRING" id="216942.SLITO_v1c06870"/>
<comment type="subcellular location">
    <subcellularLocation>
        <location evidence="1">Cytoplasm</location>
    </subcellularLocation>
</comment>
<dbReference type="SUPFAM" id="SSF46973">
    <property type="entry name" value="Enzyme IIa from lactose specific PTS, IIa-lac"/>
    <property type="match status" value="1"/>
</dbReference>
<comment type="subunit">
    <text evidence="2">Homotrimer.</text>
</comment>
<feature type="modified residue" description="Phosphohistidine; by HPr" evidence="17">
    <location>
        <position position="80"/>
    </location>
</feature>
<keyword evidence="9" id="KW-0598">Phosphotransferase system</keyword>
<evidence type="ECO:0000256" key="1">
    <source>
        <dbReference type="ARBA" id="ARBA00004496"/>
    </source>
</evidence>
<evidence type="ECO:0000256" key="11">
    <source>
        <dbReference type="ARBA" id="ARBA00022842"/>
    </source>
</evidence>
<name>A0A0K1W1X8_9MOLU</name>
<evidence type="ECO:0000256" key="6">
    <source>
        <dbReference type="ARBA" id="ARBA00022553"/>
    </source>
</evidence>
<evidence type="ECO:0000313" key="19">
    <source>
        <dbReference type="Proteomes" id="UP000067476"/>
    </source>
</evidence>
<keyword evidence="11 16" id="KW-0460">Magnesium</keyword>
<dbReference type="KEGG" id="sll:SLITO_v1c06870"/>
<dbReference type="GO" id="GO:0009401">
    <property type="term" value="P:phosphoenolpyruvate-dependent sugar phosphotransferase system"/>
    <property type="evidence" value="ECO:0007669"/>
    <property type="project" value="UniProtKB-KW"/>
</dbReference>
<organism evidence="18 19">
    <name type="scientific">Spiroplasma litorale</name>
    <dbReference type="NCBI Taxonomy" id="216942"/>
    <lineage>
        <taxon>Bacteria</taxon>
        <taxon>Bacillati</taxon>
        <taxon>Mycoplasmatota</taxon>
        <taxon>Mollicutes</taxon>
        <taxon>Entomoplasmatales</taxon>
        <taxon>Spiroplasmataceae</taxon>
        <taxon>Spiroplasma</taxon>
    </lineage>
</organism>
<keyword evidence="7" id="KW-0762">Sugar transport</keyword>
<feature type="binding site" evidence="16">
    <location>
        <position position="83"/>
    </location>
    <ligand>
        <name>Mg(2+)</name>
        <dbReference type="ChEBI" id="CHEBI:18420"/>
        <note>ligand shared between all trimeric partners</note>
    </ligand>
</feature>
<dbReference type="GO" id="GO:0005737">
    <property type="term" value="C:cytoplasm"/>
    <property type="evidence" value="ECO:0007669"/>
    <property type="project" value="UniProtKB-SubCell"/>
</dbReference>
<keyword evidence="5" id="KW-0963">Cytoplasm</keyword>
<dbReference type="PROSITE" id="PS51095">
    <property type="entry name" value="PTS_EIIA_TYPE_3"/>
    <property type="match status" value="1"/>
</dbReference>
<keyword evidence="4" id="KW-0813">Transport</keyword>
<accession>A0A0K1W1X8</accession>
<dbReference type="PIRSF" id="PIRSF000699">
    <property type="entry name" value="PTS_IILac_III"/>
    <property type="match status" value="1"/>
</dbReference>
<keyword evidence="10 16" id="KW-0479">Metal-binding</keyword>
<dbReference type="GO" id="GO:0016740">
    <property type="term" value="F:transferase activity"/>
    <property type="evidence" value="ECO:0007669"/>
    <property type="project" value="UniProtKB-KW"/>
</dbReference>
<evidence type="ECO:0000256" key="9">
    <source>
        <dbReference type="ARBA" id="ARBA00022683"/>
    </source>
</evidence>
<dbReference type="Proteomes" id="UP000067476">
    <property type="component" value="Chromosome"/>
</dbReference>
<dbReference type="RefSeq" id="WP_075058406.1">
    <property type="nucleotide sequence ID" value="NZ_CP012357.1"/>
</dbReference>
<evidence type="ECO:0000256" key="16">
    <source>
        <dbReference type="PIRSR" id="PIRSR000699-2"/>
    </source>
</evidence>
<proteinExistence type="predicted"/>
<evidence type="ECO:0000256" key="4">
    <source>
        <dbReference type="ARBA" id="ARBA00022448"/>
    </source>
</evidence>
<dbReference type="PANTHER" id="PTHR34382">
    <property type="entry name" value="PTS SYSTEM N,N'-DIACETYLCHITOBIOSE-SPECIFIC EIIA COMPONENT"/>
    <property type="match status" value="1"/>
</dbReference>
<evidence type="ECO:0000256" key="5">
    <source>
        <dbReference type="ARBA" id="ARBA00022490"/>
    </source>
</evidence>
<evidence type="ECO:0000256" key="14">
    <source>
        <dbReference type="ARBA" id="ARBA00032708"/>
    </source>
</evidence>
<dbReference type="InterPro" id="IPR036542">
    <property type="entry name" value="PTS_IIA_lac/cel_sf"/>
</dbReference>
<dbReference type="Gene3D" id="1.20.58.80">
    <property type="entry name" value="Phosphotransferase system, lactose/cellobiose-type IIA subunit"/>
    <property type="match status" value="1"/>
</dbReference>
<evidence type="ECO:0000256" key="7">
    <source>
        <dbReference type="ARBA" id="ARBA00022597"/>
    </source>
</evidence>
<dbReference type="CDD" id="cd00215">
    <property type="entry name" value="PTS_IIA_lac"/>
    <property type="match status" value="1"/>
</dbReference>
<evidence type="ECO:0000256" key="17">
    <source>
        <dbReference type="PROSITE-ProRule" id="PRU00418"/>
    </source>
</evidence>
<dbReference type="InterPro" id="IPR003188">
    <property type="entry name" value="PTS_IIA_lac/cel"/>
</dbReference>
<dbReference type="EMBL" id="CP012357">
    <property type="protein sequence ID" value="AKX34314.1"/>
    <property type="molecule type" value="Genomic_DNA"/>
</dbReference>
<evidence type="ECO:0000313" key="18">
    <source>
        <dbReference type="EMBL" id="AKX34314.1"/>
    </source>
</evidence>
<dbReference type="PATRIC" id="fig|216942.3.peg.697"/>
<feature type="active site" description="Tele-phosphohistidine intermediate" evidence="15">
    <location>
        <position position="80"/>
    </location>
</feature>
<evidence type="ECO:0000256" key="13">
    <source>
        <dbReference type="ARBA" id="ARBA00031467"/>
    </source>
</evidence>
<evidence type="ECO:0000256" key="12">
    <source>
        <dbReference type="ARBA" id="ARBA00030293"/>
    </source>
</evidence>
<keyword evidence="8" id="KW-0808">Transferase</keyword>
<sequence>MSDTKKQVTMKGLELVAYAGEARSYILEALDEAKNNNFDKVDDLLKEATDLINQAHRAQADMLFDEAKGNYSDVTITMVHGQDHLMTTILLKDIADHLIALWKK</sequence>
<reference evidence="18 19" key="1">
    <citation type="journal article" date="2015" name="Genome Announc.">
        <title>Complete Genome Sequence of Spiroplasma litorale TN-1T (DSM 21781), a Bacterium Isolated from a Green-Eyed Horsefly (Tabanus nigrovittatus).</title>
        <authorList>
            <person name="Lo W.S."/>
            <person name="Lai Y.C."/>
            <person name="Lien Y.W."/>
            <person name="Wang T.H."/>
            <person name="Kuo C.H."/>
        </authorList>
    </citation>
    <scope>NUCLEOTIDE SEQUENCE [LARGE SCALE GENOMIC DNA]</scope>
    <source>
        <strain evidence="18 19">TN-1</strain>
    </source>
</reference>
<comment type="cofactor">
    <cofactor evidence="16">
        <name>Mg(2+)</name>
        <dbReference type="ChEBI" id="CHEBI:18420"/>
    </cofactor>
    <text evidence="16">Binds 1 Mg(2+) ion per trimer.</text>
</comment>
<evidence type="ECO:0000256" key="2">
    <source>
        <dbReference type="ARBA" id="ARBA00011233"/>
    </source>
</evidence>
<evidence type="ECO:0000256" key="10">
    <source>
        <dbReference type="ARBA" id="ARBA00022723"/>
    </source>
</evidence>
<dbReference type="PANTHER" id="PTHR34382:SF9">
    <property type="entry name" value="PHOSPHOTRANSFERASE SYSTEM SUGAR-SPECIFIC EII COMPONENT"/>
    <property type="match status" value="1"/>
</dbReference>
<keyword evidence="6" id="KW-0597">Phosphoprotein</keyword>
<dbReference type="GO" id="GO:0046872">
    <property type="term" value="F:metal ion binding"/>
    <property type="evidence" value="ECO:0007669"/>
    <property type="project" value="UniProtKB-KW"/>
</dbReference>
<gene>
    <name evidence="18" type="primary">lacF</name>
    <name evidence="18" type="ORF">SLITO_v1c06870</name>
</gene>
<dbReference type="Pfam" id="PF02255">
    <property type="entry name" value="PTS_IIA"/>
    <property type="match status" value="1"/>
</dbReference>
<evidence type="ECO:0000256" key="8">
    <source>
        <dbReference type="ARBA" id="ARBA00022679"/>
    </source>
</evidence>
<protein>
    <recommendedName>
        <fullName evidence="3">PTS system lactose-specific EIIA component</fullName>
    </recommendedName>
    <alternativeName>
        <fullName evidence="12">EIIA-Lac</fullName>
    </alternativeName>
    <alternativeName>
        <fullName evidence="14">EIII-Lac</fullName>
    </alternativeName>
    <alternativeName>
        <fullName evidence="13">Lactose-specific phosphotransferase enzyme IIA component</fullName>
    </alternativeName>
</protein>
<evidence type="ECO:0000256" key="15">
    <source>
        <dbReference type="PIRSR" id="PIRSR000699-1"/>
    </source>
</evidence>
<dbReference type="AlphaFoldDB" id="A0A0K1W1X8"/>
<dbReference type="OrthoDB" id="350602at2"/>
<evidence type="ECO:0000256" key="3">
    <source>
        <dbReference type="ARBA" id="ARBA00014322"/>
    </source>
</evidence>
<keyword evidence="19" id="KW-1185">Reference proteome</keyword>